<sequence>MNDFDSWNILKQKIHARSSAFGLYANSGDVWIASLGQNIGVEQNGKGINFARPVLIVSKFNSQMVWVVPLSTKQKKVDFYFNFVDPYKQPNSLILAQLRLISTKRLKRKIYKLPKNQLDDIKNRLKTYL</sequence>
<gene>
    <name evidence="1" type="ORF">COT50_00930</name>
</gene>
<organism evidence="1 2">
    <name type="scientific">candidate division WWE3 bacterium CG08_land_8_20_14_0_20_41_10</name>
    <dbReference type="NCBI Taxonomy" id="1975085"/>
    <lineage>
        <taxon>Bacteria</taxon>
        <taxon>Katanobacteria</taxon>
    </lineage>
</organism>
<protein>
    <recommendedName>
        <fullName evidence="3">mRNA interferase</fullName>
    </recommendedName>
</protein>
<evidence type="ECO:0008006" key="3">
    <source>
        <dbReference type="Google" id="ProtNLM"/>
    </source>
</evidence>
<dbReference type="EMBL" id="PEYU01000016">
    <property type="protein sequence ID" value="PIS22626.1"/>
    <property type="molecule type" value="Genomic_DNA"/>
</dbReference>
<dbReference type="GO" id="GO:0004521">
    <property type="term" value="F:RNA endonuclease activity"/>
    <property type="evidence" value="ECO:0007669"/>
    <property type="project" value="TreeGrafter"/>
</dbReference>
<evidence type="ECO:0000313" key="2">
    <source>
        <dbReference type="Proteomes" id="UP000231252"/>
    </source>
</evidence>
<dbReference type="PANTHER" id="PTHR33988">
    <property type="entry name" value="ENDORIBONUCLEASE MAZF-RELATED"/>
    <property type="match status" value="1"/>
</dbReference>
<dbReference type="GO" id="GO:0016075">
    <property type="term" value="P:rRNA catabolic process"/>
    <property type="evidence" value="ECO:0007669"/>
    <property type="project" value="TreeGrafter"/>
</dbReference>
<name>A0A2H0XCH3_UNCKA</name>
<dbReference type="Gene3D" id="2.30.30.110">
    <property type="match status" value="1"/>
</dbReference>
<dbReference type="AlphaFoldDB" id="A0A2H0XCH3"/>
<dbReference type="SUPFAM" id="SSF50118">
    <property type="entry name" value="Cell growth inhibitor/plasmid maintenance toxic component"/>
    <property type="match status" value="1"/>
</dbReference>
<dbReference type="GO" id="GO:0003677">
    <property type="term" value="F:DNA binding"/>
    <property type="evidence" value="ECO:0007669"/>
    <property type="project" value="InterPro"/>
</dbReference>
<dbReference type="InterPro" id="IPR011067">
    <property type="entry name" value="Plasmid_toxin/cell-grow_inhib"/>
</dbReference>
<dbReference type="InterPro" id="IPR003477">
    <property type="entry name" value="PemK-like"/>
</dbReference>
<dbReference type="Proteomes" id="UP000231252">
    <property type="component" value="Unassembled WGS sequence"/>
</dbReference>
<dbReference type="Pfam" id="PF02452">
    <property type="entry name" value="PemK_toxin"/>
    <property type="match status" value="1"/>
</dbReference>
<reference evidence="2" key="1">
    <citation type="submission" date="2017-09" db="EMBL/GenBank/DDBJ databases">
        <title>Depth-based differentiation of microbial function through sediment-hosted aquifers and enrichment of novel symbionts in the deep terrestrial subsurface.</title>
        <authorList>
            <person name="Probst A.J."/>
            <person name="Ladd B."/>
            <person name="Jarett J.K."/>
            <person name="Geller-Mcgrath D.E."/>
            <person name="Sieber C.M.K."/>
            <person name="Emerson J.B."/>
            <person name="Anantharaman K."/>
            <person name="Thomas B.C."/>
            <person name="Malmstrom R."/>
            <person name="Stieglmeier M."/>
            <person name="Klingl A."/>
            <person name="Woyke T."/>
            <person name="Ryan C.M."/>
            <person name="Banfield J.F."/>
        </authorList>
    </citation>
    <scope>NUCLEOTIDE SEQUENCE [LARGE SCALE GENOMIC DNA]</scope>
</reference>
<dbReference type="GO" id="GO:0006402">
    <property type="term" value="P:mRNA catabolic process"/>
    <property type="evidence" value="ECO:0007669"/>
    <property type="project" value="TreeGrafter"/>
</dbReference>
<accession>A0A2H0XCH3</accession>
<proteinExistence type="predicted"/>
<comment type="caution">
    <text evidence="1">The sequence shown here is derived from an EMBL/GenBank/DDBJ whole genome shotgun (WGS) entry which is preliminary data.</text>
</comment>
<evidence type="ECO:0000313" key="1">
    <source>
        <dbReference type="EMBL" id="PIS22626.1"/>
    </source>
</evidence>